<dbReference type="InterPro" id="IPR008207">
    <property type="entry name" value="Sig_transdc_His_kin_Hpt_dom"/>
</dbReference>
<evidence type="ECO:0000256" key="1">
    <source>
        <dbReference type="PROSITE-ProRule" id="PRU00110"/>
    </source>
</evidence>
<comment type="caution">
    <text evidence="3">The sequence shown here is derived from an EMBL/GenBank/DDBJ whole genome shotgun (WGS) entry which is preliminary data.</text>
</comment>
<dbReference type="Proteomes" id="UP001610063">
    <property type="component" value="Unassembled WGS sequence"/>
</dbReference>
<accession>A0ABW7N4G7</accession>
<organism evidence="3 4">
    <name type="scientific">Marinoscillum luteum</name>
    <dbReference type="NCBI Taxonomy" id="861051"/>
    <lineage>
        <taxon>Bacteria</taxon>
        <taxon>Pseudomonadati</taxon>
        <taxon>Bacteroidota</taxon>
        <taxon>Cytophagia</taxon>
        <taxon>Cytophagales</taxon>
        <taxon>Reichenbachiellaceae</taxon>
        <taxon>Marinoscillum</taxon>
    </lineage>
</organism>
<name>A0ABW7N4G7_9BACT</name>
<reference evidence="3 4" key="1">
    <citation type="journal article" date="2013" name="Int. J. Syst. Evol. Microbiol.">
        <title>Marinoscillum luteum sp. nov., isolated from marine sediment.</title>
        <authorList>
            <person name="Cha I.T."/>
            <person name="Park S.J."/>
            <person name="Kim S.J."/>
            <person name="Kim J.G."/>
            <person name="Jung M.Y."/>
            <person name="Shin K.S."/>
            <person name="Kwon K.K."/>
            <person name="Yang S.H."/>
            <person name="Seo Y.S."/>
            <person name="Rhee S.K."/>
        </authorList>
    </citation>
    <scope>NUCLEOTIDE SEQUENCE [LARGE SCALE GENOMIC DNA]</scope>
    <source>
        <strain evidence="3 4">KCTC 23939</strain>
    </source>
</reference>
<feature type="domain" description="HPt" evidence="2">
    <location>
        <begin position="13"/>
        <end position="104"/>
    </location>
</feature>
<dbReference type="EMBL" id="JBIPKE010000011">
    <property type="protein sequence ID" value="MFH6982326.1"/>
    <property type="molecule type" value="Genomic_DNA"/>
</dbReference>
<dbReference type="PROSITE" id="PS50894">
    <property type="entry name" value="HPT"/>
    <property type="match status" value="1"/>
</dbReference>
<dbReference type="InterPro" id="IPR036641">
    <property type="entry name" value="HPT_dom_sf"/>
</dbReference>
<dbReference type="RefSeq" id="WP_159580031.1">
    <property type="nucleotide sequence ID" value="NZ_JBIPKE010000011.1"/>
</dbReference>
<sequence length="104" mass="11615">MDFSYLISISDGDTAFIQEFISTFESNSTSIIEKLKISLETGNFDSNKKLAHQLKPSLEMLGLASLEIAVGIQEQPETVTLEQILQIESECKAAVQEMNNRFNL</sequence>
<feature type="modified residue" description="Phosphohistidine" evidence="1">
    <location>
        <position position="52"/>
    </location>
</feature>
<dbReference type="Gene3D" id="1.20.120.160">
    <property type="entry name" value="HPT domain"/>
    <property type="match status" value="1"/>
</dbReference>
<keyword evidence="4" id="KW-1185">Reference proteome</keyword>
<proteinExistence type="predicted"/>
<gene>
    <name evidence="3" type="ORF">ACHKAR_02695</name>
</gene>
<evidence type="ECO:0000313" key="4">
    <source>
        <dbReference type="Proteomes" id="UP001610063"/>
    </source>
</evidence>
<protein>
    <recommendedName>
        <fullName evidence="2">HPt domain-containing protein</fullName>
    </recommendedName>
</protein>
<keyword evidence="1" id="KW-0597">Phosphoprotein</keyword>
<evidence type="ECO:0000259" key="2">
    <source>
        <dbReference type="PROSITE" id="PS50894"/>
    </source>
</evidence>
<evidence type="ECO:0000313" key="3">
    <source>
        <dbReference type="EMBL" id="MFH6982326.1"/>
    </source>
</evidence>
<dbReference type="SUPFAM" id="SSF47226">
    <property type="entry name" value="Histidine-containing phosphotransfer domain, HPT domain"/>
    <property type="match status" value="1"/>
</dbReference>